<evidence type="ECO:0000256" key="6">
    <source>
        <dbReference type="SAM" id="Phobius"/>
    </source>
</evidence>
<evidence type="ECO:0000256" key="3">
    <source>
        <dbReference type="ARBA" id="ARBA00022692"/>
    </source>
</evidence>
<feature type="transmembrane region" description="Helical" evidence="6">
    <location>
        <begin position="40"/>
        <end position="62"/>
    </location>
</feature>
<evidence type="ECO:0000256" key="4">
    <source>
        <dbReference type="ARBA" id="ARBA00022989"/>
    </source>
</evidence>
<organism evidence="7 8">
    <name type="scientific">Paenibacillus phytohabitans</name>
    <dbReference type="NCBI Taxonomy" id="2654978"/>
    <lineage>
        <taxon>Bacteria</taxon>
        <taxon>Bacillati</taxon>
        <taxon>Bacillota</taxon>
        <taxon>Bacilli</taxon>
        <taxon>Bacillales</taxon>
        <taxon>Paenibacillaceae</taxon>
        <taxon>Paenibacillus</taxon>
    </lineage>
</organism>
<evidence type="ECO:0000313" key="7">
    <source>
        <dbReference type="EMBL" id="NOU82742.1"/>
    </source>
</evidence>
<name>A0ABX1YNU4_9BACL</name>
<accession>A0ABX1YNU4</accession>
<dbReference type="PANTHER" id="PTHR30086">
    <property type="entry name" value="ARGININE EXPORTER PROTEIN ARGO"/>
    <property type="match status" value="1"/>
</dbReference>
<dbReference type="Pfam" id="PF01810">
    <property type="entry name" value="LysE"/>
    <property type="match status" value="1"/>
</dbReference>
<dbReference type="PANTHER" id="PTHR30086:SF20">
    <property type="entry name" value="ARGININE EXPORTER PROTEIN ARGO-RELATED"/>
    <property type="match status" value="1"/>
</dbReference>
<evidence type="ECO:0000313" key="8">
    <source>
        <dbReference type="Proteomes" id="UP000596857"/>
    </source>
</evidence>
<keyword evidence="4 6" id="KW-1133">Transmembrane helix</keyword>
<dbReference type="EMBL" id="WHOB01000086">
    <property type="protein sequence ID" value="NOU82742.1"/>
    <property type="molecule type" value="Genomic_DNA"/>
</dbReference>
<reference evidence="7 8" key="1">
    <citation type="submission" date="2019-10" db="EMBL/GenBank/DDBJ databases">
        <title>Description of Paenibacillus terricola sp. nov.</title>
        <authorList>
            <person name="Carlier A."/>
            <person name="Qi S."/>
        </authorList>
    </citation>
    <scope>NUCLEOTIDE SEQUENCE [LARGE SCALE GENOMIC DNA]</scope>
    <source>
        <strain evidence="7 8">LMG 31459</strain>
    </source>
</reference>
<gene>
    <name evidence="7" type="ORF">GC101_28160</name>
</gene>
<feature type="transmembrane region" description="Helical" evidence="6">
    <location>
        <begin position="68"/>
        <end position="85"/>
    </location>
</feature>
<comment type="caution">
    <text evidence="7">The sequence shown here is derived from an EMBL/GenBank/DDBJ whole genome shotgun (WGS) entry which is preliminary data.</text>
</comment>
<keyword evidence="2" id="KW-1003">Cell membrane</keyword>
<comment type="subcellular location">
    <subcellularLocation>
        <location evidence="1">Cell membrane</location>
        <topology evidence="1">Multi-pass membrane protein</topology>
    </subcellularLocation>
</comment>
<evidence type="ECO:0000256" key="5">
    <source>
        <dbReference type="ARBA" id="ARBA00023136"/>
    </source>
</evidence>
<feature type="transmembrane region" description="Helical" evidence="6">
    <location>
        <begin position="138"/>
        <end position="161"/>
    </location>
</feature>
<protein>
    <submittedName>
        <fullName evidence="7">LysE family translocator</fullName>
    </submittedName>
</protein>
<dbReference type="RefSeq" id="WP_171720042.1">
    <property type="nucleotide sequence ID" value="NZ_WHOB01000086.1"/>
</dbReference>
<dbReference type="InterPro" id="IPR001123">
    <property type="entry name" value="LeuE-type"/>
</dbReference>
<evidence type="ECO:0000256" key="2">
    <source>
        <dbReference type="ARBA" id="ARBA00022475"/>
    </source>
</evidence>
<dbReference type="Proteomes" id="UP000596857">
    <property type="component" value="Unassembled WGS sequence"/>
</dbReference>
<sequence>MNIASFLLYCFIVTFTPGPTNIVILSTVNNFGSKKAMRYTYGASIAFGMLLAVSAVLNTALITIIPKILIYMQIIGSLYMLYLGYQILKMNTSKSDANQTGTFSSGFFMQFLNPKVIIFTLTVLPNFIMPYYDSIPAISISVAVITLIGFLAFSTWVLFGTIFKEFLQRNQKVVNFLMALFMVYAAVMIWI</sequence>
<feature type="transmembrane region" description="Helical" evidence="6">
    <location>
        <begin position="173"/>
        <end position="190"/>
    </location>
</feature>
<keyword evidence="3 6" id="KW-0812">Transmembrane</keyword>
<keyword evidence="8" id="KW-1185">Reference proteome</keyword>
<proteinExistence type="predicted"/>
<feature type="transmembrane region" description="Helical" evidence="6">
    <location>
        <begin position="6"/>
        <end position="28"/>
    </location>
</feature>
<keyword evidence="5 6" id="KW-0472">Membrane</keyword>
<evidence type="ECO:0000256" key="1">
    <source>
        <dbReference type="ARBA" id="ARBA00004651"/>
    </source>
</evidence>